<dbReference type="InterPro" id="IPR027417">
    <property type="entry name" value="P-loop_NTPase"/>
</dbReference>
<dbReference type="GO" id="GO:0045003">
    <property type="term" value="P:double-strand break repair via synthesis-dependent strand annealing"/>
    <property type="evidence" value="ECO:0007669"/>
    <property type="project" value="TreeGrafter"/>
</dbReference>
<dbReference type="AlphaFoldDB" id="A0A2A9M8I7"/>
<dbReference type="GO" id="GO:0000722">
    <property type="term" value="P:telomere maintenance via recombination"/>
    <property type="evidence" value="ECO:0007669"/>
    <property type="project" value="TreeGrafter"/>
</dbReference>
<dbReference type="RefSeq" id="XP_029215956.1">
    <property type="nucleotide sequence ID" value="XM_029361141.1"/>
</dbReference>
<evidence type="ECO:0008006" key="4">
    <source>
        <dbReference type="Google" id="ProtNLM"/>
    </source>
</evidence>
<dbReference type="EMBL" id="NWUJ01000013">
    <property type="protein sequence ID" value="PFH31947.1"/>
    <property type="molecule type" value="Genomic_DNA"/>
</dbReference>
<gene>
    <name evidence="2" type="ORF">BESB_024390</name>
</gene>
<keyword evidence="3" id="KW-1185">Reference proteome</keyword>
<dbReference type="PANTHER" id="PTHR46487">
    <property type="entry name" value="DNA REPAIR PROTEIN XRCC3"/>
    <property type="match status" value="1"/>
</dbReference>
<sequence length="519" mass="54375">MDGSSPRASALGSCEVRTPRPEQDAGVDLDERAAPENAVAFFEAAQSLIRLAATGAAAPADEALPWPPPTYVTPARSAAQILASAYAYASLPCPRLPIGCQPVDARLNGGLPAGMVVEVSGKAGSGKTQFALSLVAETVLRCHLDGGRQDRPASANSEPGPEDHSGALSASLRAPPPHAGRFPAPAELSAEAARPTAVFYIHTEGGFPVRRLYEIMKTRRDRLAQGHAPGTEASSKRGNRDPGRQVAMPYTKSLMQQVFMEEVATEEELWITLTHRLPRLFLSYRVALIVIDSIAAVFRLPASTAEPHSGPEASAAKKHVGLVDRATKLMRVGAVLRRFAGMHRCCCLVLNQVSDATSEDDELCKATCGGSSGCGAPAAAQAEAGPGPAADEISQTETAGAEPLGAWRPLSEGIDGQLVWSARQVTPGPILFGGEDPGVRPALGHTWSNCVDGRLMIHKMNSRYIPSLDDVSGSGEGEDSAASSLSGGALRCLRVVFASGVDNGHDIFFKIDASGVVDP</sequence>
<dbReference type="Proteomes" id="UP000224006">
    <property type="component" value="Chromosome XII"/>
</dbReference>
<dbReference type="KEGG" id="bbes:BESB_024390"/>
<accession>A0A2A9M8I7</accession>
<evidence type="ECO:0000313" key="2">
    <source>
        <dbReference type="EMBL" id="PFH31947.1"/>
    </source>
</evidence>
<evidence type="ECO:0000313" key="3">
    <source>
        <dbReference type="Proteomes" id="UP000224006"/>
    </source>
</evidence>
<name>A0A2A9M8I7_BESBE</name>
<dbReference type="GO" id="GO:0000400">
    <property type="term" value="F:four-way junction DNA binding"/>
    <property type="evidence" value="ECO:0007669"/>
    <property type="project" value="TreeGrafter"/>
</dbReference>
<dbReference type="Gene3D" id="3.40.50.300">
    <property type="entry name" value="P-loop containing nucleotide triphosphate hydrolases"/>
    <property type="match status" value="1"/>
</dbReference>
<feature type="compositionally biased region" description="Basic and acidic residues" evidence="1">
    <location>
        <begin position="234"/>
        <end position="243"/>
    </location>
</feature>
<dbReference type="GO" id="GO:0071140">
    <property type="term" value="P:resolution of mitotic recombination intermediates"/>
    <property type="evidence" value="ECO:0007669"/>
    <property type="project" value="TreeGrafter"/>
</dbReference>
<organism evidence="2 3">
    <name type="scientific">Besnoitia besnoiti</name>
    <name type="common">Apicomplexan protozoan</name>
    <dbReference type="NCBI Taxonomy" id="94643"/>
    <lineage>
        <taxon>Eukaryota</taxon>
        <taxon>Sar</taxon>
        <taxon>Alveolata</taxon>
        <taxon>Apicomplexa</taxon>
        <taxon>Conoidasida</taxon>
        <taxon>Coccidia</taxon>
        <taxon>Eucoccidiorida</taxon>
        <taxon>Eimeriorina</taxon>
        <taxon>Sarcocystidae</taxon>
        <taxon>Besnoitia</taxon>
    </lineage>
</organism>
<feature type="region of interest" description="Disordered" evidence="1">
    <location>
        <begin position="223"/>
        <end position="245"/>
    </location>
</feature>
<evidence type="ECO:0000256" key="1">
    <source>
        <dbReference type="SAM" id="MobiDB-lite"/>
    </source>
</evidence>
<dbReference type="GO" id="GO:0005657">
    <property type="term" value="C:replication fork"/>
    <property type="evidence" value="ECO:0007669"/>
    <property type="project" value="TreeGrafter"/>
</dbReference>
<feature type="compositionally biased region" description="Basic and acidic residues" evidence="1">
    <location>
        <begin position="17"/>
        <end position="28"/>
    </location>
</feature>
<protein>
    <recommendedName>
        <fullName evidence="4">RecA family profile 1 domain-containing protein</fullName>
    </recommendedName>
</protein>
<proteinExistence type="predicted"/>
<dbReference type="STRING" id="94643.A0A2A9M8I7"/>
<feature type="region of interest" description="Disordered" evidence="1">
    <location>
        <begin position="146"/>
        <end position="183"/>
    </location>
</feature>
<dbReference type="SUPFAM" id="SSF52540">
    <property type="entry name" value="P-loop containing nucleoside triphosphate hydrolases"/>
    <property type="match status" value="1"/>
</dbReference>
<dbReference type="GO" id="GO:0090656">
    <property type="term" value="P:t-circle formation"/>
    <property type="evidence" value="ECO:0007669"/>
    <property type="project" value="TreeGrafter"/>
</dbReference>
<feature type="region of interest" description="Disordered" evidence="1">
    <location>
        <begin position="1"/>
        <end position="28"/>
    </location>
</feature>
<dbReference type="PANTHER" id="PTHR46487:SF1">
    <property type="entry name" value="DNA REPAIR PROTEIN XRCC3"/>
    <property type="match status" value="1"/>
</dbReference>
<dbReference type="VEuPathDB" id="ToxoDB:BESB_024390"/>
<dbReference type="OrthoDB" id="1861185at2759"/>
<dbReference type="GO" id="GO:0033065">
    <property type="term" value="C:Rad51C-XRCC3 complex"/>
    <property type="evidence" value="ECO:0007669"/>
    <property type="project" value="TreeGrafter"/>
</dbReference>
<comment type="caution">
    <text evidence="2">The sequence shown here is derived from an EMBL/GenBank/DDBJ whole genome shotgun (WGS) entry which is preliminary data.</text>
</comment>
<dbReference type="GeneID" id="40307499"/>
<reference evidence="2 3" key="1">
    <citation type="submission" date="2017-09" db="EMBL/GenBank/DDBJ databases">
        <title>Genome sequencing of Besnoitia besnoiti strain Bb-Ger1.</title>
        <authorList>
            <person name="Schares G."/>
            <person name="Venepally P."/>
            <person name="Lorenzi H.A."/>
        </authorList>
    </citation>
    <scope>NUCLEOTIDE SEQUENCE [LARGE SCALE GENOMIC DNA]</scope>
    <source>
        <strain evidence="2 3">Bb-Ger1</strain>
    </source>
</reference>